<feature type="domain" description="Major facilitator superfamily (MFS) profile" evidence="10">
    <location>
        <begin position="1"/>
        <end position="526"/>
    </location>
</feature>
<dbReference type="GO" id="GO:0005366">
    <property type="term" value="F:myo-inositol:proton symporter activity"/>
    <property type="evidence" value="ECO:0007669"/>
    <property type="project" value="TreeGrafter"/>
</dbReference>
<evidence type="ECO:0000313" key="11">
    <source>
        <dbReference type="EMBL" id="KHN74074.1"/>
    </source>
</evidence>
<dbReference type="PRINTS" id="PR00171">
    <property type="entry name" value="SUGRTRNSPORT"/>
</dbReference>
<keyword evidence="3 7" id="KW-0813">Transport</keyword>
<dbReference type="OMA" id="GFNAFMY"/>
<evidence type="ECO:0000256" key="7">
    <source>
        <dbReference type="RuleBase" id="RU003346"/>
    </source>
</evidence>
<accession>A0A0B2UXY8</accession>
<feature type="transmembrane region" description="Helical" evidence="9">
    <location>
        <begin position="284"/>
        <end position="303"/>
    </location>
</feature>
<feature type="transmembrane region" description="Helical" evidence="9">
    <location>
        <begin position="248"/>
        <end position="272"/>
    </location>
</feature>
<feature type="transmembrane region" description="Helical" evidence="9">
    <location>
        <begin position="67"/>
        <end position="86"/>
    </location>
</feature>
<organism evidence="11 12">
    <name type="scientific">Toxocara canis</name>
    <name type="common">Canine roundworm</name>
    <dbReference type="NCBI Taxonomy" id="6265"/>
    <lineage>
        <taxon>Eukaryota</taxon>
        <taxon>Metazoa</taxon>
        <taxon>Ecdysozoa</taxon>
        <taxon>Nematoda</taxon>
        <taxon>Chromadorea</taxon>
        <taxon>Rhabditida</taxon>
        <taxon>Spirurina</taxon>
        <taxon>Ascaridomorpha</taxon>
        <taxon>Ascaridoidea</taxon>
        <taxon>Toxocaridae</taxon>
        <taxon>Toxocara</taxon>
    </lineage>
</organism>
<comment type="subcellular location">
    <subcellularLocation>
        <location evidence="1">Membrane</location>
        <topology evidence="1">Multi-pass membrane protein</topology>
    </subcellularLocation>
</comment>
<comment type="similarity">
    <text evidence="2 7">Belongs to the major facilitator superfamily. Sugar transporter (TC 2.A.1.1) family.</text>
</comment>
<dbReference type="STRING" id="6265.A0A0B2UXY8"/>
<comment type="caution">
    <text evidence="11">The sequence shown here is derived from an EMBL/GenBank/DDBJ whole genome shotgun (WGS) entry which is preliminary data.</text>
</comment>
<dbReference type="PROSITE" id="PS50850">
    <property type="entry name" value="MFS"/>
    <property type="match status" value="1"/>
</dbReference>
<evidence type="ECO:0000256" key="2">
    <source>
        <dbReference type="ARBA" id="ARBA00010992"/>
    </source>
</evidence>
<evidence type="ECO:0000256" key="9">
    <source>
        <dbReference type="SAM" id="Phobius"/>
    </source>
</evidence>
<keyword evidence="4 9" id="KW-0812">Transmembrane</keyword>
<evidence type="ECO:0000256" key="1">
    <source>
        <dbReference type="ARBA" id="ARBA00004141"/>
    </source>
</evidence>
<feature type="transmembrane region" description="Helical" evidence="9">
    <location>
        <begin position="125"/>
        <end position="147"/>
    </location>
</feature>
<keyword evidence="6 9" id="KW-0472">Membrane</keyword>
<dbReference type="Gene3D" id="1.20.1250.20">
    <property type="entry name" value="MFS general substrate transporter like domains"/>
    <property type="match status" value="2"/>
</dbReference>
<dbReference type="Proteomes" id="UP000031036">
    <property type="component" value="Unassembled WGS sequence"/>
</dbReference>
<dbReference type="InterPro" id="IPR005829">
    <property type="entry name" value="Sugar_transporter_CS"/>
</dbReference>
<dbReference type="OrthoDB" id="6339427at2759"/>
<feature type="transmembrane region" description="Helical" evidence="9">
    <location>
        <begin position="433"/>
        <end position="451"/>
    </location>
</feature>
<dbReference type="EMBL" id="JPKZ01002974">
    <property type="protein sequence ID" value="KHN74074.1"/>
    <property type="molecule type" value="Genomic_DNA"/>
</dbReference>
<reference evidence="11 12" key="1">
    <citation type="submission" date="2014-11" db="EMBL/GenBank/DDBJ databases">
        <title>Genetic blueprint of the zoonotic pathogen Toxocara canis.</title>
        <authorList>
            <person name="Zhu X.-Q."/>
            <person name="Korhonen P.K."/>
            <person name="Cai H."/>
            <person name="Young N.D."/>
            <person name="Nejsum P."/>
            <person name="von Samson-Himmelstjerna G."/>
            <person name="Boag P.R."/>
            <person name="Tan P."/>
            <person name="Li Q."/>
            <person name="Min J."/>
            <person name="Yang Y."/>
            <person name="Wang X."/>
            <person name="Fang X."/>
            <person name="Hall R.S."/>
            <person name="Hofmann A."/>
            <person name="Sternberg P.W."/>
            <person name="Jex A.R."/>
            <person name="Gasser R.B."/>
        </authorList>
    </citation>
    <scope>NUCLEOTIDE SEQUENCE [LARGE SCALE GENOMIC DNA]</scope>
    <source>
        <strain evidence="11">PN_DK_2014</strain>
    </source>
</reference>
<feature type="transmembrane region" description="Helical" evidence="9">
    <location>
        <begin position="501"/>
        <end position="521"/>
    </location>
</feature>
<proteinExistence type="inferred from homology"/>
<evidence type="ECO:0000256" key="5">
    <source>
        <dbReference type="ARBA" id="ARBA00022989"/>
    </source>
</evidence>
<dbReference type="PANTHER" id="PTHR48020">
    <property type="entry name" value="PROTON MYO-INOSITOL COTRANSPORTER"/>
    <property type="match status" value="1"/>
</dbReference>
<dbReference type="InterPro" id="IPR003663">
    <property type="entry name" value="Sugar/inositol_transpt"/>
</dbReference>
<dbReference type="InterPro" id="IPR020846">
    <property type="entry name" value="MFS_dom"/>
</dbReference>
<evidence type="ECO:0000259" key="10">
    <source>
        <dbReference type="PROSITE" id="PS50850"/>
    </source>
</evidence>
<keyword evidence="12" id="KW-1185">Reference proteome</keyword>
<feature type="region of interest" description="Disordered" evidence="8">
    <location>
        <begin position="548"/>
        <end position="570"/>
    </location>
</feature>
<evidence type="ECO:0000256" key="6">
    <source>
        <dbReference type="ARBA" id="ARBA00023136"/>
    </source>
</evidence>
<feature type="transmembrane region" description="Helical" evidence="9">
    <location>
        <begin position="92"/>
        <end position="113"/>
    </location>
</feature>
<feature type="transmembrane region" description="Helical" evidence="9">
    <location>
        <begin position="159"/>
        <end position="178"/>
    </location>
</feature>
<name>A0A0B2UXY8_TOXCA</name>
<dbReference type="InterPro" id="IPR036259">
    <property type="entry name" value="MFS_trans_sf"/>
</dbReference>
<evidence type="ECO:0000256" key="8">
    <source>
        <dbReference type="SAM" id="MobiDB-lite"/>
    </source>
</evidence>
<dbReference type="PROSITE" id="PS00217">
    <property type="entry name" value="SUGAR_TRANSPORT_2"/>
    <property type="match status" value="1"/>
</dbReference>
<feature type="transmembrane region" description="Helical" evidence="9">
    <location>
        <begin position="34"/>
        <end position="55"/>
    </location>
</feature>
<dbReference type="SUPFAM" id="SSF103473">
    <property type="entry name" value="MFS general substrate transporter"/>
    <property type="match status" value="1"/>
</dbReference>
<feature type="transmembrane region" description="Helical" evidence="9">
    <location>
        <begin position="472"/>
        <end position="495"/>
    </location>
</feature>
<sequence>MACLGGLLFGYDTGVVSSAMLFLPHSKQMGHLSTFWQELIISITPGMAGLSALIAGKSSDHFGRRMVILAASATFMAGAVLCGVAPERWTLFGGRILLGIAIGFASMIIPVYIGEAAPSHIRGMLITIYQFMIAFGFVVANAFAAWFARYDPENLGWRLMFGFAAIPAAVQFVCFIFLPETPRFLTNVQGEDEARRVLDKIYGGNTDWIDYEMDEITRNINDEKQYRKTVGQSFVIVRVLRTPHVRKALLLGCAMQMFQQLAGINTILYYTGTIIRSSGIKDKITTIWISCAVSSVQAIGTFAPMRLIERLGRRVVLIASLISVVITLCLMGGAFYLIDSQSAIVDPLHAFDGIDFDGTTSNATINKCASYGNCASCVMSDRCGFCSSVNSSISGQCLPINLEDVQYSLVGFCKADSNESQYSFGDNYCTTKYTVIPIIVMVLYILGYSFGMGPMPWVFNAEIYPLWARSTCVSLSTFTNWIFNLVVSLTFLTLSQNITKYGAFFLYAGISFIGLVLFYFYMPETRGCQIEEVELLFMTEAARRHKQNTYQERSHTEPSLQMQPPTSAIA</sequence>
<dbReference type="InterPro" id="IPR005828">
    <property type="entry name" value="MFS_sugar_transport-like"/>
</dbReference>
<evidence type="ECO:0000256" key="3">
    <source>
        <dbReference type="ARBA" id="ARBA00022448"/>
    </source>
</evidence>
<dbReference type="PANTHER" id="PTHR48020:SF12">
    <property type="entry name" value="PROTON MYO-INOSITOL COTRANSPORTER"/>
    <property type="match status" value="1"/>
</dbReference>
<feature type="transmembrane region" description="Helical" evidence="9">
    <location>
        <begin position="315"/>
        <end position="338"/>
    </location>
</feature>
<keyword evidence="5 9" id="KW-1133">Transmembrane helix</keyword>
<dbReference type="NCBIfam" id="TIGR00879">
    <property type="entry name" value="SP"/>
    <property type="match status" value="1"/>
</dbReference>
<dbReference type="PROSITE" id="PS00216">
    <property type="entry name" value="SUGAR_TRANSPORT_1"/>
    <property type="match status" value="1"/>
</dbReference>
<feature type="compositionally biased region" description="Polar residues" evidence="8">
    <location>
        <begin position="557"/>
        <end position="570"/>
    </location>
</feature>
<evidence type="ECO:0000313" key="12">
    <source>
        <dbReference type="Proteomes" id="UP000031036"/>
    </source>
</evidence>
<dbReference type="AlphaFoldDB" id="A0A0B2UXY8"/>
<dbReference type="InterPro" id="IPR050814">
    <property type="entry name" value="Myo-inositol_Transporter"/>
</dbReference>
<dbReference type="Pfam" id="PF00083">
    <property type="entry name" value="Sugar_tr"/>
    <property type="match status" value="2"/>
</dbReference>
<evidence type="ECO:0000256" key="4">
    <source>
        <dbReference type="ARBA" id="ARBA00022692"/>
    </source>
</evidence>
<gene>
    <name evidence="11" type="primary">SLC2A13</name>
    <name evidence="11" type="ORF">Tcan_08300</name>
</gene>
<dbReference type="GO" id="GO:0016324">
    <property type="term" value="C:apical plasma membrane"/>
    <property type="evidence" value="ECO:0007669"/>
    <property type="project" value="TreeGrafter"/>
</dbReference>
<protein>
    <submittedName>
        <fullName evidence="11">Proton myo-inositol cotransporter</fullName>
    </submittedName>
</protein>